<proteinExistence type="predicted"/>
<dbReference type="AlphaFoldDB" id="A0A804MVB6"/>
<protein>
    <submittedName>
        <fullName evidence="1">Uncharacterized protein</fullName>
    </submittedName>
</protein>
<evidence type="ECO:0000313" key="2">
    <source>
        <dbReference type="Proteomes" id="UP000007305"/>
    </source>
</evidence>
<reference evidence="1" key="2">
    <citation type="submission" date="2019-07" db="EMBL/GenBank/DDBJ databases">
        <authorList>
            <person name="Seetharam A."/>
            <person name="Woodhouse M."/>
            <person name="Cannon E."/>
        </authorList>
    </citation>
    <scope>NUCLEOTIDE SEQUENCE [LARGE SCALE GENOMIC DNA]</scope>
    <source>
        <strain evidence="1">cv. B73</strain>
    </source>
</reference>
<sequence>MALWTIQDSSQIRLRCLQCRDDWKLKFVNLWSITSIVVYKHKRANNLLFPYAISHFDVSMSQGEFCLLQKNTDKLDLRRRVHMAIDIMSTVYLSIKFFEIAGQIND</sequence>
<evidence type="ECO:0000313" key="1">
    <source>
        <dbReference type="EnsemblPlants" id="Zm00001eb114220_P001"/>
    </source>
</evidence>
<dbReference type="Gramene" id="Zm00001eb114220_T001">
    <property type="protein sequence ID" value="Zm00001eb114220_P001"/>
    <property type="gene ID" value="Zm00001eb114220"/>
</dbReference>
<dbReference type="Proteomes" id="UP000007305">
    <property type="component" value="Chromosome 2"/>
</dbReference>
<organism evidence="1 2">
    <name type="scientific">Zea mays</name>
    <name type="common">Maize</name>
    <dbReference type="NCBI Taxonomy" id="4577"/>
    <lineage>
        <taxon>Eukaryota</taxon>
        <taxon>Viridiplantae</taxon>
        <taxon>Streptophyta</taxon>
        <taxon>Embryophyta</taxon>
        <taxon>Tracheophyta</taxon>
        <taxon>Spermatophyta</taxon>
        <taxon>Magnoliopsida</taxon>
        <taxon>Liliopsida</taxon>
        <taxon>Poales</taxon>
        <taxon>Poaceae</taxon>
        <taxon>PACMAD clade</taxon>
        <taxon>Panicoideae</taxon>
        <taxon>Andropogonodae</taxon>
        <taxon>Andropogoneae</taxon>
        <taxon>Tripsacinae</taxon>
        <taxon>Zea</taxon>
    </lineage>
</organism>
<name>A0A804MVB6_MAIZE</name>
<reference evidence="1" key="3">
    <citation type="submission" date="2021-05" db="UniProtKB">
        <authorList>
            <consortium name="EnsemblPlants"/>
        </authorList>
    </citation>
    <scope>IDENTIFICATION</scope>
    <source>
        <strain evidence="1">cv. B73</strain>
    </source>
</reference>
<dbReference type="EnsemblPlants" id="Zm00001eb114220_T001">
    <property type="protein sequence ID" value="Zm00001eb114220_P001"/>
    <property type="gene ID" value="Zm00001eb114220"/>
</dbReference>
<keyword evidence="2" id="KW-1185">Reference proteome</keyword>
<dbReference type="InParanoid" id="A0A804MVB6"/>
<reference evidence="2" key="1">
    <citation type="submission" date="2015-12" db="EMBL/GenBank/DDBJ databases">
        <title>Update maize B73 reference genome by single molecule sequencing technologies.</title>
        <authorList>
            <consortium name="Maize Genome Sequencing Project"/>
            <person name="Ware D."/>
        </authorList>
    </citation>
    <scope>NUCLEOTIDE SEQUENCE [LARGE SCALE GENOMIC DNA]</scope>
    <source>
        <strain evidence="2">cv. B73</strain>
    </source>
</reference>
<accession>A0A804MVB6</accession>